<gene>
    <name evidence="3" type="ORF">RJ639_021299</name>
</gene>
<dbReference type="AlphaFoldDB" id="A0AA89AHY5"/>
<dbReference type="Gene3D" id="1.10.510.10">
    <property type="entry name" value="Transferase(Phosphotransferase) domain 1"/>
    <property type="match status" value="1"/>
</dbReference>
<dbReference type="EMBL" id="JAVXUP010002631">
    <property type="protein sequence ID" value="KAK3002236.1"/>
    <property type="molecule type" value="Genomic_DNA"/>
</dbReference>
<dbReference type="GO" id="GO:0005886">
    <property type="term" value="C:plasma membrane"/>
    <property type="evidence" value="ECO:0007669"/>
    <property type="project" value="TreeGrafter"/>
</dbReference>
<reference evidence="3" key="1">
    <citation type="submission" date="2022-12" db="EMBL/GenBank/DDBJ databases">
        <title>Draft genome assemblies for two species of Escallonia (Escalloniales).</title>
        <authorList>
            <person name="Chanderbali A."/>
            <person name="Dervinis C."/>
            <person name="Anghel I."/>
            <person name="Soltis D."/>
            <person name="Soltis P."/>
            <person name="Zapata F."/>
        </authorList>
    </citation>
    <scope>NUCLEOTIDE SEQUENCE</scope>
    <source>
        <strain evidence="3">UCBG64.0493</strain>
        <tissue evidence="3">Leaf</tissue>
    </source>
</reference>
<dbReference type="InterPro" id="IPR045274">
    <property type="entry name" value="WAK-like"/>
</dbReference>
<proteinExistence type="predicted"/>
<keyword evidence="4" id="KW-1185">Reference proteome</keyword>
<evidence type="ECO:0000256" key="2">
    <source>
        <dbReference type="ARBA" id="ARBA00022840"/>
    </source>
</evidence>
<evidence type="ECO:0000313" key="4">
    <source>
        <dbReference type="Proteomes" id="UP001188597"/>
    </source>
</evidence>
<dbReference type="GO" id="GO:0007166">
    <property type="term" value="P:cell surface receptor signaling pathway"/>
    <property type="evidence" value="ECO:0007669"/>
    <property type="project" value="InterPro"/>
</dbReference>
<organism evidence="3 4">
    <name type="scientific">Escallonia herrerae</name>
    <dbReference type="NCBI Taxonomy" id="1293975"/>
    <lineage>
        <taxon>Eukaryota</taxon>
        <taxon>Viridiplantae</taxon>
        <taxon>Streptophyta</taxon>
        <taxon>Embryophyta</taxon>
        <taxon>Tracheophyta</taxon>
        <taxon>Spermatophyta</taxon>
        <taxon>Magnoliopsida</taxon>
        <taxon>eudicotyledons</taxon>
        <taxon>Gunneridae</taxon>
        <taxon>Pentapetalae</taxon>
        <taxon>asterids</taxon>
        <taxon>campanulids</taxon>
        <taxon>Escalloniales</taxon>
        <taxon>Escalloniaceae</taxon>
        <taxon>Escallonia</taxon>
    </lineage>
</organism>
<keyword evidence="1" id="KW-0547">Nucleotide-binding</keyword>
<dbReference type="PANTHER" id="PTHR27005:SF515">
    <property type="entry name" value="WALL-ASSOCIATED RECEPTOR KINASE-LIKE 10-RELATED"/>
    <property type="match status" value="1"/>
</dbReference>
<accession>A0AA89AHY5</accession>
<keyword evidence="2" id="KW-0067">ATP-binding</keyword>
<evidence type="ECO:0000313" key="3">
    <source>
        <dbReference type="EMBL" id="KAK3002236.1"/>
    </source>
</evidence>
<name>A0AA89AHY5_9ASTE</name>
<sequence>MTRTDEQRSLATHFLLSEEENRLFEIFDPRVLKEGTKEELMAVANLARRCLNLSGKNRPTMKEVATELEGIGMSNKKSSTVQTNFQELGCTGGAESVVLSYGAFRADMEALGTSLCALDTKMPWLLPSEPKSSLWYPNFRSNVNFVSVSATLESSSDSLQQISSPEESAFPAPGASISFLCLLNGATLVVKALYQLRTLHLESV</sequence>
<dbReference type="Proteomes" id="UP001188597">
    <property type="component" value="Unassembled WGS sequence"/>
</dbReference>
<dbReference type="GO" id="GO:0005524">
    <property type="term" value="F:ATP binding"/>
    <property type="evidence" value="ECO:0007669"/>
    <property type="project" value="UniProtKB-KW"/>
</dbReference>
<comment type="caution">
    <text evidence="3">The sequence shown here is derived from an EMBL/GenBank/DDBJ whole genome shotgun (WGS) entry which is preliminary data.</text>
</comment>
<evidence type="ECO:0000256" key="1">
    <source>
        <dbReference type="ARBA" id="ARBA00022741"/>
    </source>
</evidence>
<protein>
    <submittedName>
        <fullName evidence="3">Uncharacterized protein</fullName>
    </submittedName>
</protein>
<dbReference type="PANTHER" id="PTHR27005">
    <property type="entry name" value="WALL-ASSOCIATED RECEPTOR KINASE-LIKE 21"/>
    <property type="match status" value="1"/>
</dbReference>
<dbReference type="GO" id="GO:0004674">
    <property type="term" value="F:protein serine/threonine kinase activity"/>
    <property type="evidence" value="ECO:0007669"/>
    <property type="project" value="TreeGrafter"/>
</dbReference>